<accession>A0A7C3ZX21</accession>
<name>A0A7C3ZX21_9CYAN</name>
<comment type="caution">
    <text evidence="1">The sequence shown here is derived from an EMBL/GenBank/DDBJ whole genome shotgun (WGS) entry which is preliminary data.</text>
</comment>
<dbReference type="EMBL" id="DSPX01000096">
    <property type="protein sequence ID" value="HGG00927.1"/>
    <property type="molecule type" value="Genomic_DNA"/>
</dbReference>
<organism evidence="1">
    <name type="scientific">Planktothricoides sp. SpSt-374</name>
    <dbReference type="NCBI Taxonomy" id="2282167"/>
    <lineage>
        <taxon>Bacteria</taxon>
        <taxon>Bacillati</taxon>
        <taxon>Cyanobacteriota</taxon>
        <taxon>Cyanophyceae</taxon>
        <taxon>Oscillatoriophycideae</taxon>
        <taxon>Oscillatoriales</taxon>
        <taxon>Oscillatoriaceae</taxon>
        <taxon>Planktothricoides</taxon>
    </lineage>
</organism>
<protein>
    <submittedName>
        <fullName evidence="1">Uncharacterized protein</fullName>
    </submittedName>
</protein>
<gene>
    <name evidence="1" type="ORF">ENR15_09815</name>
</gene>
<sequence>MTAPITVNSARERILAIKWDPDDSRVSSHITLLREYLRRAALWAKALNCTDEWPFFDVAAHICPLHRAGDAQVEALGIHFSAAPFYTAGIIEKTCEWFLHWDAVKIRPEVTKFALPDPYEPLIKMYENGGIFSTEHGFFNFEVGGFTRGICSDYYNLAPLTAQGKPTKLRRSVCSFLSQDKSSTKSRSGICSFLSQDESSTKSRRVIFSVLSQDESIKLRGRRR</sequence>
<proteinExistence type="predicted"/>
<evidence type="ECO:0000313" key="1">
    <source>
        <dbReference type="EMBL" id="HGG00927.1"/>
    </source>
</evidence>
<reference evidence="1" key="1">
    <citation type="journal article" date="2020" name="mSystems">
        <title>Genome- and Community-Level Interaction Insights into Carbon Utilization and Element Cycling Functions of Hydrothermarchaeota in Hydrothermal Sediment.</title>
        <authorList>
            <person name="Zhou Z."/>
            <person name="Liu Y."/>
            <person name="Xu W."/>
            <person name="Pan J."/>
            <person name="Luo Z.H."/>
            <person name="Li M."/>
        </authorList>
    </citation>
    <scope>NUCLEOTIDE SEQUENCE [LARGE SCALE GENOMIC DNA]</scope>
    <source>
        <strain evidence="1">SpSt-374</strain>
    </source>
</reference>
<dbReference type="AlphaFoldDB" id="A0A7C3ZX21"/>